<dbReference type="RefSeq" id="WP_086471550.1">
    <property type="nucleotide sequence ID" value="NZ_FXWK01000002.1"/>
</dbReference>
<organism evidence="1 2">
    <name type="scientific">Devosia lucknowensis</name>
    <dbReference type="NCBI Taxonomy" id="1096929"/>
    <lineage>
        <taxon>Bacteria</taxon>
        <taxon>Pseudomonadati</taxon>
        <taxon>Pseudomonadota</taxon>
        <taxon>Alphaproteobacteria</taxon>
        <taxon>Hyphomicrobiales</taxon>
        <taxon>Devosiaceae</taxon>
        <taxon>Devosia</taxon>
    </lineage>
</organism>
<dbReference type="EMBL" id="FXWK01000002">
    <property type="protein sequence ID" value="SMQ85925.1"/>
    <property type="molecule type" value="Genomic_DNA"/>
</dbReference>
<evidence type="ECO:0000313" key="2">
    <source>
        <dbReference type="Proteomes" id="UP000194474"/>
    </source>
</evidence>
<sequence length="207" mass="23436">MRTILRSDIQTCLDKLDPIRRYDLVQLEAEIFNLFDDRELRKLPCLMERFLEDKTPPDPSGLYDGLAALEAQVYERWAIVDPYIYVDNDYRDEAPPEAFKCLLGYFDAEGVFIPKPSLSPLPRYCHSTDDASHLRITVVGYHLLLALSERQTDTMDYEFEARLHSVTGETISDYVSTDAPIAVVGATLTALAKGWSHPLGGYVVKDA</sequence>
<proteinExistence type="predicted"/>
<dbReference type="Proteomes" id="UP000194474">
    <property type="component" value="Unassembled WGS sequence"/>
</dbReference>
<accession>A0A1Y6G720</accession>
<protein>
    <submittedName>
        <fullName evidence="1">Uncharacterized protein</fullName>
    </submittedName>
</protein>
<name>A0A1Y6G720_9HYPH</name>
<keyword evidence="2" id="KW-1185">Reference proteome</keyword>
<reference evidence="2" key="1">
    <citation type="submission" date="2017-04" db="EMBL/GenBank/DDBJ databases">
        <authorList>
            <person name="Varghese N."/>
            <person name="Submissions S."/>
        </authorList>
    </citation>
    <scope>NUCLEOTIDE SEQUENCE [LARGE SCALE GENOMIC DNA]</scope>
</reference>
<evidence type="ECO:0000313" key="1">
    <source>
        <dbReference type="EMBL" id="SMQ85925.1"/>
    </source>
</evidence>
<gene>
    <name evidence="1" type="ORF">SAMN06295905_3220</name>
</gene>
<dbReference type="AlphaFoldDB" id="A0A1Y6G720"/>